<proteinExistence type="predicted"/>
<dbReference type="Proteomes" id="UP001603857">
    <property type="component" value="Unassembled WGS sequence"/>
</dbReference>
<sequence length="249" mass="29135">MYKSDILKGKEKMRIYYEDKAMVEYSLHHCSFDPTDEYYWGSTIIDHYIQTMPPSTNTMPDEFNQRETAPIVKLTLEDDDEVLFPQGEPSAPPLSAFLYPVTFGILFQEDKLREKQRKKRESIQNQHQIFGRIKRCFLVLSSAFNIRRSPRESFERKTHKTQFPLCAQNIPESRQRHALALLLFEPELGFRFHSPTNISLLLRRSRSRSLLLSHHLRGSRSSSRTISFSDGPAFDFVEIDMETNSLLLL</sequence>
<accession>A0ABD1L6N7</accession>
<evidence type="ECO:0000313" key="2">
    <source>
        <dbReference type="Proteomes" id="UP001603857"/>
    </source>
</evidence>
<evidence type="ECO:0000313" key="1">
    <source>
        <dbReference type="EMBL" id="KAL2319177.1"/>
    </source>
</evidence>
<reference evidence="1 2" key="1">
    <citation type="submission" date="2024-08" db="EMBL/GenBank/DDBJ databases">
        <title>Insights into the chromosomal genome structure of Flemingia macrophylla.</title>
        <authorList>
            <person name="Ding Y."/>
            <person name="Zhao Y."/>
            <person name="Bi W."/>
            <person name="Wu M."/>
            <person name="Zhao G."/>
            <person name="Gong Y."/>
            <person name="Li W."/>
            <person name="Zhang P."/>
        </authorList>
    </citation>
    <scope>NUCLEOTIDE SEQUENCE [LARGE SCALE GENOMIC DNA]</scope>
    <source>
        <strain evidence="1">DYQJB</strain>
        <tissue evidence="1">Leaf</tissue>
    </source>
</reference>
<gene>
    <name evidence="1" type="ORF">Fmac_033053</name>
</gene>
<dbReference type="AlphaFoldDB" id="A0ABD1L6N7"/>
<protein>
    <submittedName>
        <fullName evidence="1">Uncharacterized protein</fullName>
    </submittedName>
</protein>
<name>A0ABD1L6N7_9FABA</name>
<organism evidence="1 2">
    <name type="scientific">Flemingia macrophylla</name>
    <dbReference type="NCBI Taxonomy" id="520843"/>
    <lineage>
        <taxon>Eukaryota</taxon>
        <taxon>Viridiplantae</taxon>
        <taxon>Streptophyta</taxon>
        <taxon>Embryophyta</taxon>
        <taxon>Tracheophyta</taxon>
        <taxon>Spermatophyta</taxon>
        <taxon>Magnoliopsida</taxon>
        <taxon>eudicotyledons</taxon>
        <taxon>Gunneridae</taxon>
        <taxon>Pentapetalae</taxon>
        <taxon>rosids</taxon>
        <taxon>fabids</taxon>
        <taxon>Fabales</taxon>
        <taxon>Fabaceae</taxon>
        <taxon>Papilionoideae</taxon>
        <taxon>50 kb inversion clade</taxon>
        <taxon>NPAAA clade</taxon>
        <taxon>indigoferoid/millettioid clade</taxon>
        <taxon>Phaseoleae</taxon>
        <taxon>Flemingia</taxon>
    </lineage>
</organism>
<dbReference type="EMBL" id="JBGMDY010000011">
    <property type="protein sequence ID" value="KAL2319177.1"/>
    <property type="molecule type" value="Genomic_DNA"/>
</dbReference>
<comment type="caution">
    <text evidence="1">The sequence shown here is derived from an EMBL/GenBank/DDBJ whole genome shotgun (WGS) entry which is preliminary data.</text>
</comment>
<keyword evidence="2" id="KW-1185">Reference proteome</keyword>